<dbReference type="AlphaFoldDB" id="A0A1Z5KFU7"/>
<evidence type="ECO:0000313" key="3">
    <source>
        <dbReference type="Proteomes" id="UP000198406"/>
    </source>
</evidence>
<reference evidence="2 3" key="1">
    <citation type="journal article" date="2015" name="Plant Cell">
        <title>Oil accumulation by the oleaginous diatom Fistulifera solaris as revealed by the genome and transcriptome.</title>
        <authorList>
            <person name="Tanaka T."/>
            <person name="Maeda Y."/>
            <person name="Veluchamy A."/>
            <person name="Tanaka M."/>
            <person name="Abida H."/>
            <person name="Marechal E."/>
            <person name="Bowler C."/>
            <person name="Muto M."/>
            <person name="Sunaga Y."/>
            <person name="Tanaka M."/>
            <person name="Yoshino T."/>
            <person name="Taniguchi T."/>
            <person name="Fukuda Y."/>
            <person name="Nemoto M."/>
            <person name="Matsumoto M."/>
            <person name="Wong P.S."/>
            <person name="Aburatani S."/>
            <person name="Fujibuchi W."/>
        </authorList>
    </citation>
    <scope>NUCLEOTIDE SEQUENCE [LARGE SCALE GENOMIC DNA]</scope>
    <source>
        <strain evidence="2 3">JPCC DA0580</strain>
    </source>
</reference>
<keyword evidence="3" id="KW-1185">Reference proteome</keyword>
<dbReference type="Proteomes" id="UP000198406">
    <property type="component" value="Unassembled WGS sequence"/>
</dbReference>
<protein>
    <submittedName>
        <fullName evidence="2">Uncharacterized protein</fullName>
    </submittedName>
</protein>
<feature type="region of interest" description="Disordered" evidence="1">
    <location>
        <begin position="219"/>
        <end position="239"/>
    </location>
</feature>
<sequence>MSDKDALSDQTCPTTAESIASRELTLPMRRSSFVQTRSILIIPTHEESLDEEITNVLRREARERRDEKFENAMIANQGVTFDSITIRDYPMTVGDNPSVSSGPPLTIEWDHMSEVTLSLDCYEESKPAPRNGREMIVPRLAREQIFRDAGFSYNQLIRLTKPVNVARLQRRKTHSTLGLSPWLEVYERATRKAKNVISLGKKKREEKEFLKPWLQRPFSVDRSADGSTSKRTSSMSDVLEFEQMPESLLIQS</sequence>
<feature type="compositionally biased region" description="Polar residues" evidence="1">
    <location>
        <begin position="225"/>
        <end position="236"/>
    </location>
</feature>
<organism evidence="2 3">
    <name type="scientific">Fistulifera solaris</name>
    <name type="common">Oleaginous diatom</name>
    <dbReference type="NCBI Taxonomy" id="1519565"/>
    <lineage>
        <taxon>Eukaryota</taxon>
        <taxon>Sar</taxon>
        <taxon>Stramenopiles</taxon>
        <taxon>Ochrophyta</taxon>
        <taxon>Bacillariophyta</taxon>
        <taxon>Bacillariophyceae</taxon>
        <taxon>Bacillariophycidae</taxon>
        <taxon>Naviculales</taxon>
        <taxon>Naviculaceae</taxon>
        <taxon>Fistulifera</taxon>
    </lineage>
</organism>
<name>A0A1Z5KFU7_FISSO</name>
<accession>A0A1Z5KFU7</accession>
<comment type="caution">
    <text evidence="2">The sequence shown here is derived from an EMBL/GenBank/DDBJ whole genome shotgun (WGS) entry which is preliminary data.</text>
</comment>
<dbReference type="OrthoDB" id="46996at2759"/>
<dbReference type="InParanoid" id="A0A1Z5KFU7"/>
<dbReference type="EMBL" id="BDSP01000216">
    <property type="protein sequence ID" value="GAX24838.1"/>
    <property type="molecule type" value="Genomic_DNA"/>
</dbReference>
<evidence type="ECO:0000256" key="1">
    <source>
        <dbReference type="SAM" id="MobiDB-lite"/>
    </source>
</evidence>
<gene>
    <name evidence="2" type="ORF">FisN_6Hh393</name>
</gene>
<proteinExistence type="predicted"/>
<evidence type="ECO:0000313" key="2">
    <source>
        <dbReference type="EMBL" id="GAX24838.1"/>
    </source>
</evidence>